<dbReference type="EMBL" id="QLLL01000001">
    <property type="protein sequence ID" value="RAJ10986.1"/>
    <property type="molecule type" value="Genomic_DNA"/>
</dbReference>
<evidence type="ECO:0000256" key="1">
    <source>
        <dbReference type="SAM" id="Phobius"/>
    </source>
</evidence>
<dbReference type="InterPro" id="IPR029087">
    <property type="entry name" value="Imm17"/>
</dbReference>
<comment type="caution">
    <text evidence="2">The sequence shown here is derived from an EMBL/GenBank/DDBJ whole genome shotgun (WGS) entry which is preliminary data.</text>
</comment>
<dbReference type="AlphaFoldDB" id="A0A327R2E3"/>
<organism evidence="2 3">
    <name type="scientific">Chitinophaga skermanii</name>
    <dbReference type="NCBI Taxonomy" id="331697"/>
    <lineage>
        <taxon>Bacteria</taxon>
        <taxon>Pseudomonadati</taxon>
        <taxon>Bacteroidota</taxon>
        <taxon>Chitinophagia</taxon>
        <taxon>Chitinophagales</taxon>
        <taxon>Chitinophagaceae</taxon>
        <taxon>Chitinophaga</taxon>
    </lineage>
</organism>
<sequence length="76" mass="8577">MNENLQFLLIMLGLSLMLLLFAILNPNWLFQPNERVYGLGSIIKYFGRTTARWVVGILGGIGLLGCMFIGYLMLSH</sequence>
<evidence type="ECO:0000313" key="2">
    <source>
        <dbReference type="EMBL" id="RAJ10986.1"/>
    </source>
</evidence>
<name>A0A327R2E3_9BACT</name>
<keyword evidence="1" id="KW-1133">Transmembrane helix</keyword>
<evidence type="ECO:0000313" key="3">
    <source>
        <dbReference type="Proteomes" id="UP000249547"/>
    </source>
</evidence>
<feature type="transmembrane region" description="Helical" evidence="1">
    <location>
        <begin position="7"/>
        <end position="30"/>
    </location>
</feature>
<proteinExistence type="predicted"/>
<feature type="transmembrane region" description="Helical" evidence="1">
    <location>
        <begin position="50"/>
        <end position="74"/>
    </location>
</feature>
<protein>
    <submittedName>
        <fullName evidence="2">Immunity protein 17 of polymorphic toxin system</fullName>
    </submittedName>
</protein>
<reference evidence="2 3" key="1">
    <citation type="submission" date="2018-06" db="EMBL/GenBank/DDBJ databases">
        <title>Genomic Encyclopedia of Archaeal and Bacterial Type Strains, Phase II (KMG-II): from individual species to whole genera.</title>
        <authorList>
            <person name="Goeker M."/>
        </authorList>
    </citation>
    <scope>NUCLEOTIDE SEQUENCE [LARGE SCALE GENOMIC DNA]</scope>
    <source>
        <strain evidence="2 3">DSM 23857</strain>
    </source>
</reference>
<dbReference type="Pfam" id="PF15562">
    <property type="entry name" value="Imm17"/>
    <property type="match status" value="1"/>
</dbReference>
<keyword evidence="3" id="KW-1185">Reference proteome</keyword>
<accession>A0A327R2E3</accession>
<keyword evidence="1" id="KW-0472">Membrane</keyword>
<gene>
    <name evidence="2" type="ORF">LX64_00593</name>
</gene>
<keyword evidence="1" id="KW-0812">Transmembrane</keyword>
<dbReference type="Proteomes" id="UP000249547">
    <property type="component" value="Unassembled WGS sequence"/>
</dbReference>